<dbReference type="GO" id="GO:0005886">
    <property type="term" value="C:plasma membrane"/>
    <property type="evidence" value="ECO:0007669"/>
    <property type="project" value="UniProtKB-SubCell"/>
</dbReference>
<dbReference type="AlphaFoldDB" id="A0A5Q2RPI0"/>
<dbReference type="EMBL" id="CP045851">
    <property type="protein sequence ID" value="QGG96346.1"/>
    <property type="molecule type" value="Genomic_DNA"/>
</dbReference>
<dbReference type="PROSITE" id="PS50850">
    <property type="entry name" value="MFS"/>
    <property type="match status" value="1"/>
</dbReference>
<keyword evidence="4 7" id="KW-0812">Transmembrane</keyword>
<evidence type="ECO:0000259" key="8">
    <source>
        <dbReference type="PROSITE" id="PS50850"/>
    </source>
</evidence>
<keyword evidence="2" id="KW-0813">Transport</keyword>
<keyword evidence="10" id="KW-1185">Reference proteome</keyword>
<dbReference type="Gene3D" id="1.20.1250.20">
    <property type="entry name" value="MFS general substrate transporter like domains"/>
    <property type="match status" value="1"/>
</dbReference>
<dbReference type="KEGG" id="atq:GH723_15265"/>
<accession>A0A5Q2RPI0</accession>
<protein>
    <submittedName>
        <fullName evidence="9">MFS transporter</fullName>
    </submittedName>
</protein>
<keyword evidence="5 7" id="KW-1133">Transmembrane helix</keyword>
<feature type="transmembrane region" description="Helical" evidence="7">
    <location>
        <begin position="75"/>
        <end position="101"/>
    </location>
</feature>
<evidence type="ECO:0000313" key="10">
    <source>
        <dbReference type="Proteomes" id="UP000334019"/>
    </source>
</evidence>
<dbReference type="GO" id="GO:0022857">
    <property type="term" value="F:transmembrane transporter activity"/>
    <property type="evidence" value="ECO:0007669"/>
    <property type="project" value="InterPro"/>
</dbReference>
<evidence type="ECO:0000256" key="5">
    <source>
        <dbReference type="ARBA" id="ARBA00022989"/>
    </source>
</evidence>
<feature type="transmembrane region" description="Helical" evidence="7">
    <location>
        <begin position="43"/>
        <end position="63"/>
    </location>
</feature>
<dbReference type="InterPro" id="IPR001958">
    <property type="entry name" value="Tet-R_TetA/multi-R_MdtG-like"/>
</dbReference>
<evidence type="ECO:0000256" key="2">
    <source>
        <dbReference type="ARBA" id="ARBA00022448"/>
    </source>
</evidence>
<keyword evidence="6 7" id="KW-0472">Membrane</keyword>
<evidence type="ECO:0000256" key="6">
    <source>
        <dbReference type="ARBA" id="ARBA00023136"/>
    </source>
</evidence>
<feature type="transmembrane region" description="Helical" evidence="7">
    <location>
        <begin position="121"/>
        <end position="144"/>
    </location>
</feature>
<dbReference type="SUPFAM" id="SSF103473">
    <property type="entry name" value="MFS general substrate transporter"/>
    <property type="match status" value="1"/>
</dbReference>
<dbReference type="InterPro" id="IPR020846">
    <property type="entry name" value="MFS_dom"/>
</dbReference>
<feature type="transmembrane region" description="Helical" evidence="7">
    <location>
        <begin position="164"/>
        <end position="183"/>
    </location>
</feature>
<feature type="transmembrane region" description="Helical" evidence="7">
    <location>
        <begin position="204"/>
        <end position="226"/>
    </location>
</feature>
<gene>
    <name evidence="9" type="ORF">GH723_15265</name>
</gene>
<feature type="transmembrane region" description="Helical" evidence="7">
    <location>
        <begin position="12"/>
        <end position="31"/>
    </location>
</feature>
<sequence>MTGSRPSGPPATLYVVTGALALSNGAVFALLADFQDRFGFSSLGLGLVAGAAFASGFAAQVGLAPYADRGHAHRLLIAGLVSAAVGTLLMGVGSHVAVFVVARLLTGIGYGMYIPAARRAVIGVAGAQAGSLLGRLTSFSVGGFVLGPPLAGLAADVAGPRAPFLLLAAVVLVCVPGVVRAEVIESSRPQDASSVRQLLALPGLQAAVALGAAFYLAIGVFEAIWARLLTDLGTSTRTIGFSLLAFGIPMAFFAPIGGRLADRFGGMRTATISMVVTVPIMVAYGQIEAFWGLMVVVFVHAVADATTSPGAQLAVSRAAPPTDAAAAQGILEAAGFLMAALAAVAAAPVYERVGAGALFAGAAALMSLLVVVARLRHRASPTLPGMAIEGSAA</sequence>
<evidence type="ECO:0000256" key="1">
    <source>
        <dbReference type="ARBA" id="ARBA00004651"/>
    </source>
</evidence>
<feature type="transmembrane region" description="Helical" evidence="7">
    <location>
        <begin position="353"/>
        <end position="373"/>
    </location>
</feature>
<dbReference type="PANTHER" id="PTHR23517:SF13">
    <property type="entry name" value="MAJOR FACILITATOR SUPERFAMILY MFS_1"/>
    <property type="match status" value="1"/>
</dbReference>
<feature type="transmembrane region" description="Helical" evidence="7">
    <location>
        <begin position="238"/>
        <end position="257"/>
    </location>
</feature>
<dbReference type="PRINTS" id="PR01035">
    <property type="entry name" value="TCRTETA"/>
</dbReference>
<evidence type="ECO:0000313" key="9">
    <source>
        <dbReference type="EMBL" id="QGG96346.1"/>
    </source>
</evidence>
<organism evidence="9 10">
    <name type="scientific">Actinomarinicola tropica</name>
    <dbReference type="NCBI Taxonomy" id="2789776"/>
    <lineage>
        <taxon>Bacteria</taxon>
        <taxon>Bacillati</taxon>
        <taxon>Actinomycetota</taxon>
        <taxon>Acidimicrobiia</taxon>
        <taxon>Acidimicrobiales</taxon>
        <taxon>Iamiaceae</taxon>
        <taxon>Actinomarinicola</taxon>
    </lineage>
</organism>
<dbReference type="RefSeq" id="WP_153760450.1">
    <property type="nucleotide sequence ID" value="NZ_CP045851.1"/>
</dbReference>
<feature type="domain" description="Major facilitator superfamily (MFS) profile" evidence="8">
    <location>
        <begin position="1"/>
        <end position="379"/>
    </location>
</feature>
<reference evidence="9 10" key="1">
    <citation type="submission" date="2019-11" db="EMBL/GenBank/DDBJ databases">
        <authorList>
            <person name="He Y."/>
        </authorList>
    </citation>
    <scope>NUCLEOTIDE SEQUENCE [LARGE SCALE GENOMIC DNA]</scope>
    <source>
        <strain evidence="9 10">SCSIO 58843</strain>
    </source>
</reference>
<dbReference type="Proteomes" id="UP000334019">
    <property type="component" value="Chromosome"/>
</dbReference>
<dbReference type="InterPro" id="IPR011701">
    <property type="entry name" value="MFS"/>
</dbReference>
<proteinExistence type="predicted"/>
<comment type="subcellular location">
    <subcellularLocation>
        <location evidence="1">Cell membrane</location>
        <topology evidence="1">Multi-pass membrane protein</topology>
    </subcellularLocation>
</comment>
<name>A0A5Q2RPI0_9ACTN</name>
<evidence type="ECO:0000256" key="7">
    <source>
        <dbReference type="SAM" id="Phobius"/>
    </source>
</evidence>
<dbReference type="InterPro" id="IPR036259">
    <property type="entry name" value="MFS_trans_sf"/>
</dbReference>
<feature type="transmembrane region" description="Helical" evidence="7">
    <location>
        <begin position="293"/>
        <end position="315"/>
    </location>
</feature>
<dbReference type="Pfam" id="PF07690">
    <property type="entry name" value="MFS_1"/>
    <property type="match status" value="1"/>
</dbReference>
<evidence type="ECO:0000256" key="3">
    <source>
        <dbReference type="ARBA" id="ARBA00022475"/>
    </source>
</evidence>
<evidence type="ECO:0000256" key="4">
    <source>
        <dbReference type="ARBA" id="ARBA00022692"/>
    </source>
</evidence>
<feature type="transmembrane region" description="Helical" evidence="7">
    <location>
        <begin position="327"/>
        <end position="347"/>
    </location>
</feature>
<keyword evidence="3" id="KW-1003">Cell membrane</keyword>
<dbReference type="InterPro" id="IPR050171">
    <property type="entry name" value="MFS_Transporters"/>
</dbReference>
<dbReference type="PANTHER" id="PTHR23517">
    <property type="entry name" value="RESISTANCE PROTEIN MDTM, PUTATIVE-RELATED-RELATED"/>
    <property type="match status" value="1"/>
</dbReference>